<protein>
    <submittedName>
        <fullName evidence="1">Uncharacterized protein</fullName>
    </submittedName>
</protein>
<gene>
    <name evidence="1" type="primary">Necator_chrX.g25360</name>
    <name evidence="1" type="ORF">RB195_025194</name>
</gene>
<evidence type="ECO:0000313" key="1">
    <source>
        <dbReference type="EMBL" id="KAK6765158.1"/>
    </source>
</evidence>
<name>A0ABR1ERA5_NECAM</name>
<comment type="caution">
    <text evidence="1">The sequence shown here is derived from an EMBL/GenBank/DDBJ whole genome shotgun (WGS) entry which is preliminary data.</text>
</comment>
<dbReference type="Proteomes" id="UP001303046">
    <property type="component" value="Unassembled WGS sequence"/>
</dbReference>
<dbReference type="EMBL" id="JAVFWL010000006">
    <property type="protein sequence ID" value="KAK6765158.1"/>
    <property type="molecule type" value="Genomic_DNA"/>
</dbReference>
<proteinExistence type="predicted"/>
<sequence length="73" mass="8539">MTRGRHQHLASPSKVTKVNRLRFFGHILKRPADRLVQRILRSLEFFELGEATWPKTEVLDWGGERGPEDTRRG</sequence>
<evidence type="ECO:0000313" key="2">
    <source>
        <dbReference type="Proteomes" id="UP001303046"/>
    </source>
</evidence>
<keyword evidence="2" id="KW-1185">Reference proteome</keyword>
<accession>A0ABR1ERA5</accession>
<organism evidence="1 2">
    <name type="scientific">Necator americanus</name>
    <name type="common">Human hookworm</name>
    <dbReference type="NCBI Taxonomy" id="51031"/>
    <lineage>
        <taxon>Eukaryota</taxon>
        <taxon>Metazoa</taxon>
        <taxon>Ecdysozoa</taxon>
        <taxon>Nematoda</taxon>
        <taxon>Chromadorea</taxon>
        <taxon>Rhabditida</taxon>
        <taxon>Rhabditina</taxon>
        <taxon>Rhabditomorpha</taxon>
        <taxon>Strongyloidea</taxon>
        <taxon>Ancylostomatidae</taxon>
        <taxon>Bunostominae</taxon>
        <taxon>Necator</taxon>
    </lineage>
</organism>
<reference evidence="1 2" key="1">
    <citation type="submission" date="2023-08" db="EMBL/GenBank/DDBJ databases">
        <title>A Necator americanus chromosomal reference genome.</title>
        <authorList>
            <person name="Ilik V."/>
            <person name="Petrzelkova K.J."/>
            <person name="Pardy F."/>
            <person name="Fuh T."/>
            <person name="Niatou-Singa F.S."/>
            <person name="Gouil Q."/>
            <person name="Baker L."/>
            <person name="Ritchie M.E."/>
            <person name="Jex A.R."/>
            <person name="Gazzola D."/>
            <person name="Li H."/>
            <person name="Toshio Fujiwara R."/>
            <person name="Zhan B."/>
            <person name="Aroian R.V."/>
            <person name="Pafco B."/>
            <person name="Schwarz E.M."/>
        </authorList>
    </citation>
    <scope>NUCLEOTIDE SEQUENCE [LARGE SCALE GENOMIC DNA]</scope>
    <source>
        <strain evidence="1 2">Aroian</strain>
        <tissue evidence="1">Whole animal</tissue>
    </source>
</reference>